<feature type="transmembrane region" description="Helical" evidence="3">
    <location>
        <begin position="201"/>
        <end position="218"/>
    </location>
</feature>
<dbReference type="InterPro" id="IPR000253">
    <property type="entry name" value="FHA_dom"/>
</dbReference>
<keyword evidence="3" id="KW-0812">Transmembrane</keyword>
<dbReference type="EMBL" id="UETB01000001">
    <property type="protein sequence ID" value="SSA36444.1"/>
    <property type="molecule type" value="Genomic_DNA"/>
</dbReference>
<evidence type="ECO:0000256" key="2">
    <source>
        <dbReference type="SAM" id="MobiDB-lite"/>
    </source>
</evidence>
<feature type="compositionally biased region" description="Low complexity" evidence="2">
    <location>
        <begin position="306"/>
        <end position="330"/>
    </location>
</feature>
<reference evidence="5 6" key="1">
    <citation type="submission" date="2016-10" db="EMBL/GenBank/DDBJ databases">
        <authorList>
            <person name="Cai Z."/>
        </authorList>
    </citation>
    <scope>NUCLEOTIDE SEQUENCE [LARGE SCALE GENOMIC DNA]</scope>
    <source>
        <strain evidence="5 6">CGMCC 1.10826</strain>
    </source>
</reference>
<name>A0A2Y8ZWI2_9MICO</name>
<keyword evidence="3" id="KW-0472">Membrane</keyword>
<feature type="compositionally biased region" description="Low complexity" evidence="2">
    <location>
        <begin position="279"/>
        <end position="292"/>
    </location>
</feature>
<evidence type="ECO:0000313" key="6">
    <source>
        <dbReference type="Proteomes" id="UP000250222"/>
    </source>
</evidence>
<feature type="domain" description="FHA" evidence="4">
    <location>
        <begin position="349"/>
        <end position="402"/>
    </location>
</feature>
<dbReference type="OrthoDB" id="4625746at2"/>
<sequence>MPLTPPAARPWLGPDSRNRPWPGHGAMMIRRAEALGDLAAALGSWARLGLAALAWALGAGGAVLVGRGVADGGEGSSSAVGIGLLLAATLLGGVLVATGSALTRATAAWWTLATAVRADGGRVDATTADPDTLRAHEEAVTADRAPGAGELWRPPLLPRTLVVLLLGAAAVVLAVRAVLGYGEASTPYAPDEVRGAWLTEALLALVCLLPALLTASGLRRVHRARMHRVAHDEPASADAAVGALTPAVGSGPIVVGGRAPGQVTPSPADLAWPGPPQVVPDAPAPSASAPGVSAAEASEALAAPAPGAPVASAAPAAVPTDVRPTDVTPTGAAPTVHLSDGRALAPGRTLVGRAPQARAEEEPAALLAVPDERVSKTHLTVTVEPRRVVVVDRGSTNGTVLHLPDGSSRPLTPGEPVEVADGDVVVLGGTTLTVGDTDVEHTVLREPR</sequence>
<dbReference type="AlphaFoldDB" id="A0A2Y8ZWI2"/>
<keyword evidence="1" id="KW-0597">Phosphoprotein</keyword>
<evidence type="ECO:0000256" key="1">
    <source>
        <dbReference type="ARBA" id="ARBA00022553"/>
    </source>
</evidence>
<feature type="transmembrane region" description="Helical" evidence="3">
    <location>
        <begin position="78"/>
        <end position="97"/>
    </location>
</feature>
<protein>
    <submittedName>
        <fullName evidence="5">FHA domain-containing protein</fullName>
    </submittedName>
</protein>
<keyword evidence="3" id="KW-1133">Transmembrane helix</keyword>
<evidence type="ECO:0000259" key="4">
    <source>
        <dbReference type="PROSITE" id="PS50006"/>
    </source>
</evidence>
<dbReference type="Gene3D" id="2.60.200.20">
    <property type="match status" value="1"/>
</dbReference>
<evidence type="ECO:0000313" key="5">
    <source>
        <dbReference type="EMBL" id="SSA36444.1"/>
    </source>
</evidence>
<gene>
    <name evidence="5" type="ORF">SAMN05216184_101103</name>
</gene>
<dbReference type="PROSITE" id="PS50006">
    <property type="entry name" value="FHA_DOMAIN"/>
    <property type="match status" value="1"/>
</dbReference>
<feature type="region of interest" description="Disordered" evidence="2">
    <location>
        <begin position="306"/>
        <end position="341"/>
    </location>
</feature>
<keyword evidence="6" id="KW-1185">Reference proteome</keyword>
<feature type="region of interest" description="Disordered" evidence="2">
    <location>
        <begin position="255"/>
        <end position="292"/>
    </location>
</feature>
<dbReference type="RefSeq" id="WP_110850645.1">
    <property type="nucleotide sequence ID" value="NZ_QKLZ01000001.1"/>
</dbReference>
<accession>A0A2Y8ZWI2</accession>
<feature type="transmembrane region" description="Helical" evidence="3">
    <location>
        <begin position="161"/>
        <end position="181"/>
    </location>
</feature>
<organism evidence="5 6">
    <name type="scientific">Georgenia satyanarayanai</name>
    <dbReference type="NCBI Taxonomy" id="860221"/>
    <lineage>
        <taxon>Bacteria</taxon>
        <taxon>Bacillati</taxon>
        <taxon>Actinomycetota</taxon>
        <taxon>Actinomycetes</taxon>
        <taxon>Micrococcales</taxon>
        <taxon>Bogoriellaceae</taxon>
        <taxon>Georgenia</taxon>
    </lineage>
</organism>
<dbReference type="Proteomes" id="UP000250222">
    <property type="component" value="Unassembled WGS sequence"/>
</dbReference>
<dbReference type="CDD" id="cd00060">
    <property type="entry name" value="FHA"/>
    <property type="match status" value="1"/>
</dbReference>
<evidence type="ECO:0000256" key="3">
    <source>
        <dbReference type="SAM" id="Phobius"/>
    </source>
</evidence>
<dbReference type="InterPro" id="IPR008984">
    <property type="entry name" value="SMAD_FHA_dom_sf"/>
</dbReference>
<dbReference type="SUPFAM" id="SSF49879">
    <property type="entry name" value="SMAD/FHA domain"/>
    <property type="match status" value="1"/>
</dbReference>
<proteinExistence type="predicted"/>
<dbReference type="Pfam" id="PF00498">
    <property type="entry name" value="FHA"/>
    <property type="match status" value="1"/>
</dbReference>